<feature type="region of interest" description="Disordered" evidence="1">
    <location>
        <begin position="202"/>
        <end position="226"/>
    </location>
</feature>
<dbReference type="Pfam" id="PF25597">
    <property type="entry name" value="SH3_retrovirus"/>
    <property type="match status" value="1"/>
</dbReference>
<evidence type="ECO:0000259" key="2">
    <source>
        <dbReference type="PROSITE" id="PS50994"/>
    </source>
</evidence>
<dbReference type="AlphaFoldDB" id="A0AAV2FYL3"/>
<feature type="compositionally biased region" description="Low complexity" evidence="1">
    <location>
        <begin position="158"/>
        <end position="177"/>
    </location>
</feature>
<dbReference type="Pfam" id="PF07727">
    <property type="entry name" value="RVT_2"/>
    <property type="match status" value="1"/>
</dbReference>
<dbReference type="InterPro" id="IPR057670">
    <property type="entry name" value="SH3_retrovirus"/>
</dbReference>
<gene>
    <name evidence="3" type="ORF">LTRI10_LOCUS43018</name>
</gene>
<sequence>MKEFFMEKGIEHQMSCVETPEQNARVERKHQHILNVARSLRFQSGLPLTFWNDCILHAVYLINRMSTPILSGKSPFEVLYNHQPFLGNLKVFGSLCYASTLGHNRTKFAPRARQCVFLGIPAGVKGYKLLDLEDRKVFLSRDVVFYDTILPFRDCTESATSDSPPSSSTSPPIHYTTSAPPILVPASSLPTTSAPVSFDQASAARGDDDYSPSKDATPANDTDVSPEHDCELLLQVDFEPPPPPRRSQRQPVLPAKLNECELDPQLTFGAFGTAANASKHSLCLNVECLNEQDRIYALSVLKHEEPTSYHEAVKSIEWNRAVIEEIHALEANRTWEIVEAPPDKHIVGCKWVFKLKLKQDGTIERYKARLVAKGFTQIYGIDFLDTFSPVAKINSVKALLAIAAVKNWTLEQLDVSNAFLNGDLYEDVYMQVPPGIELPSGSPKRMACKLKKSLYGLKQASRQWFAKLTGFLLRSGFYQSSSDYSMFTKWVNGRIVVLLVYVDDIILAGDAQKDIDQVKNSMSKEFKIKLLGPLRYFLGLEVNRTTEGLMVCQRKYCMDLLADTGYLNAKGCHSPSDPNIKLTATEGTLLEDPEQYRRLIGRLHYITITRPDLTYSVQQLCQFQKEPYSGHLQAAYRVLRYLKSCPDQGIYYSSKADLKLVGFCDSDWASCPDTRRSTTGYCTFLGSSLLTWKTKKQTTVSRSSSEAEYRALALLVCEIDWLRVLLGEMGVKIPLPVAVYCDNRSAIHIAENPVFHERTKHIEIDMHVTRERLKTGLIKLFHVSTINQLADIFTKSLHRIRLNELLDKLGVKKSTHNLKGV</sequence>
<dbReference type="Gene3D" id="3.30.420.10">
    <property type="entry name" value="Ribonuclease H-like superfamily/Ribonuclease H"/>
    <property type="match status" value="1"/>
</dbReference>
<dbReference type="SUPFAM" id="SSF56672">
    <property type="entry name" value="DNA/RNA polymerases"/>
    <property type="match status" value="1"/>
</dbReference>
<dbReference type="SUPFAM" id="SSF53098">
    <property type="entry name" value="Ribonuclease H-like"/>
    <property type="match status" value="1"/>
</dbReference>
<keyword evidence="4" id="KW-1185">Reference proteome</keyword>
<dbReference type="InterPro" id="IPR036397">
    <property type="entry name" value="RNaseH_sf"/>
</dbReference>
<evidence type="ECO:0000313" key="3">
    <source>
        <dbReference type="EMBL" id="CAL1403057.1"/>
    </source>
</evidence>
<feature type="region of interest" description="Disordered" evidence="1">
    <location>
        <begin position="156"/>
        <end position="177"/>
    </location>
</feature>
<dbReference type="InterPro" id="IPR001584">
    <property type="entry name" value="Integrase_cat-core"/>
</dbReference>
<dbReference type="GO" id="GO:0015074">
    <property type="term" value="P:DNA integration"/>
    <property type="evidence" value="ECO:0007669"/>
    <property type="project" value="InterPro"/>
</dbReference>
<reference evidence="3 4" key="1">
    <citation type="submission" date="2024-04" db="EMBL/GenBank/DDBJ databases">
        <authorList>
            <person name="Fracassetti M."/>
        </authorList>
    </citation>
    <scope>NUCLEOTIDE SEQUENCE [LARGE SCALE GENOMIC DNA]</scope>
</reference>
<evidence type="ECO:0000313" key="4">
    <source>
        <dbReference type="Proteomes" id="UP001497516"/>
    </source>
</evidence>
<accession>A0AAV2FYL3</accession>
<protein>
    <recommendedName>
        <fullName evidence="2">Integrase catalytic domain-containing protein</fullName>
    </recommendedName>
</protein>
<feature type="domain" description="Integrase catalytic" evidence="2">
    <location>
        <begin position="1"/>
        <end position="83"/>
    </location>
</feature>
<dbReference type="PROSITE" id="PS50994">
    <property type="entry name" value="INTEGRASE"/>
    <property type="match status" value="1"/>
</dbReference>
<organism evidence="3 4">
    <name type="scientific">Linum trigynum</name>
    <dbReference type="NCBI Taxonomy" id="586398"/>
    <lineage>
        <taxon>Eukaryota</taxon>
        <taxon>Viridiplantae</taxon>
        <taxon>Streptophyta</taxon>
        <taxon>Embryophyta</taxon>
        <taxon>Tracheophyta</taxon>
        <taxon>Spermatophyta</taxon>
        <taxon>Magnoliopsida</taxon>
        <taxon>eudicotyledons</taxon>
        <taxon>Gunneridae</taxon>
        <taxon>Pentapetalae</taxon>
        <taxon>rosids</taxon>
        <taxon>fabids</taxon>
        <taxon>Malpighiales</taxon>
        <taxon>Linaceae</taxon>
        <taxon>Linum</taxon>
    </lineage>
</organism>
<dbReference type="PANTHER" id="PTHR11439">
    <property type="entry name" value="GAG-POL-RELATED RETROTRANSPOSON"/>
    <property type="match status" value="1"/>
</dbReference>
<dbReference type="EMBL" id="OZ034820">
    <property type="protein sequence ID" value="CAL1403057.1"/>
    <property type="molecule type" value="Genomic_DNA"/>
</dbReference>
<evidence type="ECO:0000256" key="1">
    <source>
        <dbReference type="SAM" id="MobiDB-lite"/>
    </source>
</evidence>
<dbReference type="PANTHER" id="PTHR11439:SF470">
    <property type="entry name" value="CYSTEINE-RICH RLK (RECEPTOR-LIKE PROTEIN KINASE) 8"/>
    <property type="match status" value="1"/>
</dbReference>
<dbReference type="CDD" id="cd09272">
    <property type="entry name" value="RNase_HI_RT_Ty1"/>
    <property type="match status" value="1"/>
</dbReference>
<dbReference type="InterPro" id="IPR013103">
    <property type="entry name" value="RVT_2"/>
</dbReference>
<dbReference type="GO" id="GO:0003676">
    <property type="term" value="F:nucleic acid binding"/>
    <property type="evidence" value="ECO:0007669"/>
    <property type="project" value="InterPro"/>
</dbReference>
<dbReference type="InterPro" id="IPR043502">
    <property type="entry name" value="DNA/RNA_pol_sf"/>
</dbReference>
<name>A0AAV2FYL3_9ROSI</name>
<dbReference type="InterPro" id="IPR012337">
    <property type="entry name" value="RNaseH-like_sf"/>
</dbReference>
<dbReference type="Proteomes" id="UP001497516">
    <property type="component" value="Chromosome 7"/>
</dbReference>
<proteinExistence type="predicted"/>